<dbReference type="OrthoDB" id="9806226at2"/>
<feature type="chain" id="PRO_5024326530" evidence="1">
    <location>
        <begin position="21"/>
        <end position="131"/>
    </location>
</feature>
<keyword evidence="1" id="KW-0732">Signal</keyword>
<proteinExistence type="predicted"/>
<evidence type="ECO:0000313" key="2">
    <source>
        <dbReference type="EMBL" id="TMP30436.1"/>
    </source>
</evidence>
<reference evidence="3" key="2">
    <citation type="submission" date="2019-06" db="EMBL/GenBank/DDBJ databases">
        <title>Co-occurence of chitin degradation, pigmentation and bioactivity in marine Pseudoalteromonas.</title>
        <authorList>
            <person name="Sonnenschein E.C."/>
            <person name="Bech P.K."/>
        </authorList>
    </citation>
    <scope>NUCLEOTIDE SEQUENCE [LARGE SCALE GENOMIC DNA]</scope>
    <source>
        <strain evidence="3">S2676</strain>
    </source>
</reference>
<comment type="caution">
    <text evidence="2">The sequence shown here is derived from an EMBL/GenBank/DDBJ whole genome shotgun (WGS) entry which is preliminary data.</text>
</comment>
<name>A0A5S3WQK4_9GAMM</name>
<reference evidence="2 3" key="1">
    <citation type="submission" date="2018-01" db="EMBL/GenBank/DDBJ databases">
        <authorList>
            <person name="Paulsen S."/>
            <person name="Gram L.K."/>
        </authorList>
    </citation>
    <scope>NUCLEOTIDE SEQUENCE [LARGE SCALE GENOMIC DNA]</scope>
    <source>
        <strain evidence="2 3">S2676</strain>
    </source>
</reference>
<dbReference type="EMBL" id="PNCI01000013">
    <property type="protein sequence ID" value="TMP30436.1"/>
    <property type="molecule type" value="Genomic_DNA"/>
</dbReference>
<dbReference type="Proteomes" id="UP000310249">
    <property type="component" value="Unassembled WGS sequence"/>
</dbReference>
<feature type="signal peptide" evidence="1">
    <location>
        <begin position="1"/>
        <end position="20"/>
    </location>
</feature>
<sequence>MRLKLLMACLTSVLSADALAENLDPKTDLEYAQVMMECYTENLPANERWEVLKFTYVRDKTDKEGEKEVNISAKYSADNRSWKDAPSCHPLAPIAITESFLKSTGKFDDKFKSIELIVKWVGDFKVNIVQK</sequence>
<protein>
    <submittedName>
        <fullName evidence="2">Uncharacterized protein</fullName>
    </submittedName>
</protein>
<evidence type="ECO:0000313" key="3">
    <source>
        <dbReference type="Proteomes" id="UP000310249"/>
    </source>
</evidence>
<dbReference type="AlphaFoldDB" id="A0A5S3WQK4"/>
<evidence type="ECO:0000256" key="1">
    <source>
        <dbReference type="SAM" id="SignalP"/>
    </source>
</evidence>
<organism evidence="2 3">
    <name type="scientific">Pseudoalteromonas rubra</name>
    <dbReference type="NCBI Taxonomy" id="43658"/>
    <lineage>
        <taxon>Bacteria</taxon>
        <taxon>Pseudomonadati</taxon>
        <taxon>Pseudomonadota</taxon>
        <taxon>Gammaproteobacteria</taxon>
        <taxon>Alteromonadales</taxon>
        <taxon>Pseudoalteromonadaceae</taxon>
        <taxon>Pseudoalteromonas</taxon>
    </lineage>
</organism>
<dbReference type="RefSeq" id="WP_138550348.1">
    <property type="nucleotide sequence ID" value="NZ_PNCH01000011.1"/>
</dbReference>
<accession>A0A5S3WQK4</accession>
<gene>
    <name evidence="2" type="ORF">CWB99_06765</name>
</gene>